<name>A0ABD3R4K0_9STRA</name>
<sequence length="321" mass="35743">MKLKDVNDPLAIFYHQNYGPGFGGRGRDIRVTGSTVTLNPGCSYHPGPVTKGSYTIEEMEVFQVSGLPPVSRISASTGMQAHATALKFERETRFSADVNKAIDAKQACLLQAEAEMFRSEESFDEEQTFIEKFALGDAKDVISLNVSGTMMVTTRATLCAMKDSVLAQQFDDSKWTEQGCDGPLVDEWMPDQVSTWAKSIKGLPEDVGIVLYENEITGRELLAMNIDSLKMMGLKRAGTVALLLKEIKKFDRTSQDVVTLIEHSPYCFGKILDYLCLKQLHLSGLIINEPKLPEVCDMQKRRFEKVVKYYFPGIAVRSTLG</sequence>
<feature type="domain" description="SAM" evidence="1">
    <location>
        <begin position="188"/>
        <end position="253"/>
    </location>
</feature>
<keyword evidence="3" id="KW-1185">Reference proteome</keyword>
<dbReference type="Gene3D" id="1.10.150.50">
    <property type="entry name" value="Transcription Factor, Ets-1"/>
    <property type="match status" value="1"/>
</dbReference>
<gene>
    <name evidence="2" type="ORF">ACHAXA_008833</name>
</gene>
<protein>
    <recommendedName>
        <fullName evidence="1">SAM domain-containing protein</fullName>
    </recommendedName>
</protein>
<reference evidence="2 3" key="1">
    <citation type="submission" date="2024-10" db="EMBL/GenBank/DDBJ databases">
        <title>Updated reference genomes for cyclostephanoid diatoms.</title>
        <authorList>
            <person name="Roberts W.R."/>
            <person name="Alverson A.J."/>
        </authorList>
    </citation>
    <scope>NUCLEOTIDE SEQUENCE [LARGE SCALE GENOMIC DNA]</scope>
    <source>
        <strain evidence="2 3">AJA228-03</strain>
    </source>
</reference>
<dbReference type="SMART" id="SM00454">
    <property type="entry name" value="SAM"/>
    <property type="match status" value="1"/>
</dbReference>
<dbReference type="EMBL" id="JALLPB020000900">
    <property type="protein sequence ID" value="KAL3806046.1"/>
    <property type="molecule type" value="Genomic_DNA"/>
</dbReference>
<organism evidence="2 3">
    <name type="scientific">Cyclostephanos tholiformis</name>
    <dbReference type="NCBI Taxonomy" id="382380"/>
    <lineage>
        <taxon>Eukaryota</taxon>
        <taxon>Sar</taxon>
        <taxon>Stramenopiles</taxon>
        <taxon>Ochrophyta</taxon>
        <taxon>Bacillariophyta</taxon>
        <taxon>Coscinodiscophyceae</taxon>
        <taxon>Thalassiosirophycidae</taxon>
        <taxon>Stephanodiscales</taxon>
        <taxon>Stephanodiscaceae</taxon>
        <taxon>Cyclostephanos</taxon>
    </lineage>
</organism>
<dbReference type="AlphaFoldDB" id="A0ABD3R4K0"/>
<dbReference type="PROSITE" id="PS50105">
    <property type="entry name" value="SAM_DOMAIN"/>
    <property type="match status" value="1"/>
</dbReference>
<evidence type="ECO:0000313" key="3">
    <source>
        <dbReference type="Proteomes" id="UP001530377"/>
    </source>
</evidence>
<proteinExistence type="predicted"/>
<dbReference type="SUPFAM" id="SSF47769">
    <property type="entry name" value="SAM/Pointed domain"/>
    <property type="match status" value="1"/>
</dbReference>
<dbReference type="InterPro" id="IPR011333">
    <property type="entry name" value="SKP1/BTB/POZ_sf"/>
</dbReference>
<dbReference type="SUPFAM" id="SSF54695">
    <property type="entry name" value="POZ domain"/>
    <property type="match status" value="1"/>
</dbReference>
<dbReference type="Gene3D" id="3.30.710.10">
    <property type="entry name" value="Potassium Channel Kv1.1, Chain A"/>
    <property type="match status" value="1"/>
</dbReference>
<evidence type="ECO:0000313" key="2">
    <source>
        <dbReference type="EMBL" id="KAL3806046.1"/>
    </source>
</evidence>
<dbReference type="InterPro" id="IPR013761">
    <property type="entry name" value="SAM/pointed_sf"/>
</dbReference>
<accession>A0ABD3R4K0</accession>
<dbReference type="InterPro" id="IPR001660">
    <property type="entry name" value="SAM"/>
</dbReference>
<dbReference type="Proteomes" id="UP001530377">
    <property type="component" value="Unassembled WGS sequence"/>
</dbReference>
<evidence type="ECO:0000259" key="1">
    <source>
        <dbReference type="PROSITE" id="PS50105"/>
    </source>
</evidence>
<comment type="caution">
    <text evidence="2">The sequence shown here is derived from an EMBL/GenBank/DDBJ whole genome shotgun (WGS) entry which is preliminary data.</text>
</comment>